<dbReference type="RefSeq" id="WP_097928907.1">
    <property type="nucleotide sequence ID" value="NZ_OCTN01000001.1"/>
</dbReference>
<protein>
    <submittedName>
        <fullName evidence="8">(2R)-ethylmalonyl-CoA mutase</fullName>
    </submittedName>
</protein>
<dbReference type="PANTHER" id="PTHR48101:SF3">
    <property type="entry name" value="COENZYME B12-DEPENDENT MUTASE"/>
    <property type="match status" value="1"/>
</dbReference>
<evidence type="ECO:0000259" key="7">
    <source>
        <dbReference type="PROSITE" id="PS51332"/>
    </source>
</evidence>
<dbReference type="SUPFAM" id="SSF51703">
    <property type="entry name" value="Cobalamin (vitamin B12)-dependent enzymes"/>
    <property type="match status" value="1"/>
</dbReference>
<dbReference type="InterPro" id="IPR006159">
    <property type="entry name" value="Acid_CoA_mut_C"/>
</dbReference>
<gene>
    <name evidence="8" type="ORF">SAMN06273572_1011042</name>
</gene>
<organism evidence="8 9">
    <name type="scientific">Pontivivens marinum</name>
    <dbReference type="NCBI Taxonomy" id="1690039"/>
    <lineage>
        <taxon>Bacteria</taxon>
        <taxon>Pseudomonadati</taxon>
        <taxon>Pseudomonadota</taxon>
        <taxon>Alphaproteobacteria</taxon>
        <taxon>Rhodobacterales</taxon>
        <taxon>Paracoccaceae</taxon>
        <taxon>Pontivivens</taxon>
    </lineage>
</organism>
<dbReference type="CDD" id="cd02071">
    <property type="entry name" value="MM_CoA_mut_B12_BD"/>
    <property type="match status" value="1"/>
</dbReference>
<proteinExistence type="inferred from homology"/>
<dbReference type="InterPro" id="IPR006158">
    <property type="entry name" value="Cobalamin-bd"/>
</dbReference>
<reference evidence="9" key="1">
    <citation type="submission" date="2017-09" db="EMBL/GenBank/DDBJ databases">
        <authorList>
            <person name="Varghese N."/>
            <person name="Submissions S."/>
        </authorList>
    </citation>
    <scope>NUCLEOTIDE SEQUENCE [LARGE SCALE GENOMIC DNA]</scope>
    <source>
        <strain evidence="9">C7</strain>
    </source>
</reference>
<dbReference type="Pfam" id="PF01642">
    <property type="entry name" value="MM_CoA_mutase"/>
    <property type="match status" value="1"/>
</dbReference>
<accession>A0A2C9CPP4</accession>
<evidence type="ECO:0000256" key="5">
    <source>
        <dbReference type="ARBA" id="ARBA00023235"/>
    </source>
</evidence>
<feature type="domain" description="B12-binding" evidence="7">
    <location>
        <begin position="519"/>
        <end position="647"/>
    </location>
</feature>
<evidence type="ECO:0000256" key="1">
    <source>
        <dbReference type="ARBA" id="ARBA00001922"/>
    </source>
</evidence>
<keyword evidence="4" id="KW-0479">Metal-binding</keyword>
<dbReference type="InterPro" id="IPR006099">
    <property type="entry name" value="MeMalonylCoA_mutase_a/b_cat"/>
</dbReference>
<keyword evidence="6" id="KW-0170">Cobalt</keyword>
<dbReference type="EMBL" id="OCTN01000001">
    <property type="protein sequence ID" value="SOH93187.1"/>
    <property type="molecule type" value="Genomic_DNA"/>
</dbReference>
<comment type="cofactor">
    <cofactor evidence="1">
        <name>adenosylcob(III)alamin</name>
        <dbReference type="ChEBI" id="CHEBI:18408"/>
    </cofactor>
</comment>
<sequence length="653" mass="71330">MAQKDRPWLFRTYAGHSTASASNALYRSNLAKGQTGLSVAFDLPTQTGYDSDHVLAAGEVGKVGVPVSHLGDMRALFADIPLDQMNTSMTINATAAWLLALYVTVAEEQGADISTLKGTVQNDIIKEYLSRGTYVFPPAPSLKLIGDIAEYCYTSVPKWNPMNVCSYHLQEAGATPEQELAFALATATAVLDEVRPRVSAEDFPGLVARISFFVNAGIRFVTEMCKMRAFVDLWDEICKERYGVEDPKLRRFRYGVQVNSLGLTEQQPENNVYRILMEMLAVTLSKKARARAVQLPAWNEALGLPRPWDQQWSLRMQQIMAYETDLLEYDDLFDGNPAVDRKVEALKAGAREELARIDDMGGAVASIDYMKSRLVESNSDRLAKIERGDTTVVGVNAFTGGEKSPLVDEQGGIMTVDPAVEQEQIDRLNDWRAGRDDLAVRRALDELRTAAREGRNIMPPSIACAKAGVTTGEWGTAIRAEFGEYRAPTGVSKAVSNTATGLDDLREAVGDVAARLGRPLTFLVGKPGLDGHSNGAEQIACRARDAGMDVIYDGIRLTPEQIVAAAREGRAHVIGLSILSGSHLPLVRDTLARLAAENLSVPVVVGGIIPEEDADQLRADGVARVYTPKDFELNRIMFDLVELADPDRIIAAE</sequence>
<dbReference type="Pfam" id="PF02310">
    <property type="entry name" value="B12-binding"/>
    <property type="match status" value="1"/>
</dbReference>
<keyword evidence="3" id="KW-0846">Cobalamin</keyword>
<evidence type="ECO:0000256" key="6">
    <source>
        <dbReference type="ARBA" id="ARBA00023285"/>
    </source>
</evidence>
<comment type="similarity">
    <text evidence="2">Belongs to the methylmalonyl-CoA mutase family.</text>
</comment>
<name>A0A2C9CPP4_9RHOB</name>
<dbReference type="InterPro" id="IPR036724">
    <property type="entry name" value="Cobalamin-bd_sf"/>
</dbReference>
<dbReference type="InterPro" id="IPR006098">
    <property type="entry name" value="MMCoA_mutase_a_cat"/>
</dbReference>
<dbReference type="OrthoDB" id="9762378at2"/>
<keyword evidence="5" id="KW-0413">Isomerase</keyword>
<dbReference type="PANTHER" id="PTHR48101">
    <property type="entry name" value="METHYLMALONYL-COA MUTASE, MITOCHONDRIAL-RELATED"/>
    <property type="match status" value="1"/>
</dbReference>
<dbReference type="Gene3D" id="3.40.50.280">
    <property type="entry name" value="Cobalamin-binding domain"/>
    <property type="match status" value="1"/>
</dbReference>
<dbReference type="GO" id="GO:0046872">
    <property type="term" value="F:metal ion binding"/>
    <property type="evidence" value="ECO:0007669"/>
    <property type="project" value="UniProtKB-KW"/>
</dbReference>
<dbReference type="PROSITE" id="PS51332">
    <property type="entry name" value="B12_BINDING"/>
    <property type="match status" value="1"/>
</dbReference>
<dbReference type="SUPFAM" id="SSF52242">
    <property type="entry name" value="Cobalamin (vitamin B12)-binding domain"/>
    <property type="match status" value="1"/>
</dbReference>
<dbReference type="Gene3D" id="3.20.20.240">
    <property type="entry name" value="Methylmalonyl-CoA mutase"/>
    <property type="match status" value="1"/>
</dbReference>
<keyword evidence="9" id="KW-1185">Reference proteome</keyword>
<evidence type="ECO:0000313" key="9">
    <source>
        <dbReference type="Proteomes" id="UP000220034"/>
    </source>
</evidence>
<dbReference type="AlphaFoldDB" id="A0A2C9CPP4"/>
<dbReference type="InterPro" id="IPR016176">
    <property type="entry name" value="Cbl-dep_enz_cat"/>
</dbReference>
<evidence type="ECO:0000256" key="4">
    <source>
        <dbReference type="ARBA" id="ARBA00022723"/>
    </source>
</evidence>
<dbReference type="GO" id="GO:0031419">
    <property type="term" value="F:cobalamin binding"/>
    <property type="evidence" value="ECO:0007669"/>
    <property type="project" value="UniProtKB-KW"/>
</dbReference>
<dbReference type="Proteomes" id="UP000220034">
    <property type="component" value="Unassembled WGS sequence"/>
</dbReference>
<evidence type="ECO:0000256" key="3">
    <source>
        <dbReference type="ARBA" id="ARBA00022628"/>
    </source>
</evidence>
<dbReference type="NCBIfam" id="TIGR00641">
    <property type="entry name" value="acid_CoA_mut_N"/>
    <property type="match status" value="1"/>
</dbReference>
<dbReference type="GO" id="GO:0004494">
    <property type="term" value="F:methylmalonyl-CoA mutase activity"/>
    <property type="evidence" value="ECO:0007669"/>
    <property type="project" value="InterPro"/>
</dbReference>
<evidence type="ECO:0000256" key="2">
    <source>
        <dbReference type="ARBA" id="ARBA00008465"/>
    </source>
</evidence>
<evidence type="ECO:0000313" key="8">
    <source>
        <dbReference type="EMBL" id="SOH93187.1"/>
    </source>
</evidence>
<dbReference type="NCBIfam" id="TIGR00640">
    <property type="entry name" value="acid_CoA_mut_C"/>
    <property type="match status" value="1"/>
</dbReference>